<protein>
    <submittedName>
        <fullName evidence="3">Alpha-L-glutamate ligase, RimK family</fullName>
    </submittedName>
</protein>
<dbReference type="GO" id="GO:0016879">
    <property type="term" value="F:ligase activity, forming carbon-nitrogen bonds"/>
    <property type="evidence" value="ECO:0007669"/>
    <property type="project" value="TreeGrafter"/>
</dbReference>
<accession>X6NUS8</accession>
<dbReference type="GO" id="GO:0005737">
    <property type="term" value="C:cytoplasm"/>
    <property type="evidence" value="ECO:0007669"/>
    <property type="project" value="TreeGrafter"/>
</dbReference>
<dbReference type="PROSITE" id="PS50975">
    <property type="entry name" value="ATP_GRASP"/>
    <property type="match status" value="1"/>
</dbReference>
<dbReference type="PANTHER" id="PTHR21621">
    <property type="entry name" value="RIBOSOMAL PROTEIN S6 MODIFICATION PROTEIN"/>
    <property type="match status" value="1"/>
</dbReference>
<dbReference type="AlphaFoldDB" id="X6NUS8"/>
<evidence type="ECO:0000313" key="3">
    <source>
        <dbReference type="EMBL" id="ETO29658.1"/>
    </source>
</evidence>
<dbReference type="PANTHER" id="PTHR21621:SF0">
    <property type="entry name" value="BETA-CITRYLGLUTAMATE SYNTHASE B-RELATED"/>
    <property type="match status" value="1"/>
</dbReference>
<reference evidence="3 4" key="1">
    <citation type="journal article" date="2013" name="Curr. Biol.">
        <title>The Genome of the Foraminiferan Reticulomyxa filosa.</title>
        <authorList>
            <person name="Glockner G."/>
            <person name="Hulsmann N."/>
            <person name="Schleicher M."/>
            <person name="Noegel A.A."/>
            <person name="Eichinger L."/>
            <person name="Gallinger C."/>
            <person name="Pawlowski J."/>
            <person name="Sierra R."/>
            <person name="Euteneuer U."/>
            <person name="Pillet L."/>
            <person name="Moustafa A."/>
            <person name="Platzer M."/>
            <person name="Groth M."/>
            <person name="Szafranski K."/>
            <person name="Schliwa M."/>
        </authorList>
    </citation>
    <scope>NUCLEOTIDE SEQUENCE [LARGE SCALE GENOMIC DNA]</scope>
</reference>
<evidence type="ECO:0000256" key="1">
    <source>
        <dbReference type="PROSITE-ProRule" id="PRU00409"/>
    </source>
</evidence>
<dbReference type="EMBL" id="ASPP01005921">
    <property type="protein sequence ID" value="ETO29658.1"/>
    <property type="molecule type" value="Genomic_DNA"/>
</dbReference>
<dbReference type="OrthoDB" id="10265738at2759"/>
<keyword evidence="4" id="KW-1185">Reference proteome</keyword>
<gene>
    <name evidence="3" type="ORF">RFI_07462</name>
</gene>
<dbReference type="Gene3D" id="3.30.1490.20">
    <property type="entry name" value="ATP-grasp fold, A domain"/>
    <property type="match status" value="1"/>
</dbReference>
<comment type="caution">
    <text evidence="3">The sequence shown here is derived from an EMBL/GenBank/DDBJ whole genome shotgun (WGS) entry which is preliminary data.</text>
</comment>
<dbReference type="GO" id="GO:0005524">
    <property type="term" value="F:ATP binding"/>
    <property type="evidence" value="ECO:0007669"/>
    <property type="project" value="UniProtKB-UniRule"/>
</dbReference>
<dbReference type="InterPro" id="IPR013651">
    <property type="entry name" value="ATP-grasp_RimK-type"/>
</dbReference>
<keyword evidence="1" id="KW-0547">Nucleotide-binding</keyword>
<organism evidence="3 4">
    <name type="scientific">Reticulomyxa filosa</name>
    <dbReference type="NCBI Taxonomy" id="46433"/>
    <lineage>
        <taxon>Eukaryota</taxon>
        <taxon>Sar</taxon>
        <taxon>Rhizaria</taxon>
        <taxon>Retaria</taxon>
        <taxon>Foraminifera</taxon>
        <taxon>Monothalamids</taxon>
        <taxon>Reticulomyxidae</taxon>
        <taxon>Reticulomyxa</taxon>
    </lineage>
</organism>
<evidence type="ECO:0000313" key="4">
    <source>
        <dbReference type="Proteomes" id="UP000023152"/>
    </source>
</evidence>
<feature type="non-terminal residue" evidence="3">
    <location>
        <position position="1"/>
    </location>
</feature>
<evidence type="ECO:0000259" key="2">
    <source>
        <dbReference type="PROSITE" id="PS50975"/>
    </source>
</evidence>
<keyword evidence="3" id="KW-0436">Ligase</keyword>
<feature type="domain" description="ATP-grasp" evidence="2">
    <location>
        <begin position="16"/>
        <end position="179"/>
    </location>
</feature>
<name>X6NUS8_RETFI</name>
<keyword evidence="1" id="KW-0067">ATP-binding</keyword>
<dbReference type="Gene3D" id="3.30.470.20">
    <property type="entry name" value="ATP-grasp fold, B domain"/>
    <property type="match status" value="1"/>
</dbReference>
<dbReference type="SUPFAM" id="SSF56059">
    <property type="entry name" value="Glutathione synthetase ATP-binding domain-like"/>
    <property type="match status" value="1"/>
</dbReference>
<proteinExistence type="predicted"/>
<dbReference type="Proteomes" id="UP000023152">
    <property type="component" value="Unassembled WGS sequence"/>
</dbReference>
<dbReference type="Pfam" id="PF08443">
    <property type="entry name" value="RimK"/>
    <property type="match status" value="1"/>
</dbReference>
<sequence length="193" mass="21684">RRGAKIEPEDILEKHNMKLPLVLKVLNTSGGRGVFLARDEKELCALLRMSQFGASHIELIAQEFLEESKGMDVRVWVIGDKAYGACKRFNETDFRSNVGQGGFPHAFELDEEGKQIAVRASMILGLDWSGVDLLLAHKDPVTGKCHWRVGEVNSSPGWDKDSDKLIDYNLGDIIVEHICHKYNIETPIPKNDK</sequence>
<dbReference type="GO" id="GO:0046872">
    <property type="term" value="F:metal ion binding"/>
    <property type="evidence" value="ECO:0007669"/>
    <property type="project" value="InterPro"/>
</dbReference>
<dbReference type="InterPro" id="IPR013815">
    <property type="entry name" value="ATP_grasp_subdomain_1"/>
</dbReference>
<dbReference type="InterPro" id="IPR011761">
    <property type="entry name" value="ATP-grasp"/>
</dbReference>